<feature type="transmembrane region" description="Helical" evidence="2">
    <location>
        <begin position="55"/>
        <end position="74"/>
    </location>
</feature>
<feature type="transmembrane region" description="Helical" evidence="2">
    <location>
        <begin position="95"/>
        <end position="111"/>
    </location>
</feature>
<evidence type="ECO:0000313" key="4">
    <source>
        <dbReference type="RefSeq" id="XP_013788567.1"/>
    </source>
</evidence>
<feature type="transmembrane region" description="Helical" evidence="2">
    <location>
        <begin position="434"/>
        <end position="454"/>
    </location>
</feature>
<gene>
    <name evidence="4 5 6 7" type="primary">LOC106472461</name>
</gene>
<feature type="transmembrane region" description="Helical" evidence="2">
    <location>
        <begin position="169"/>
        <end position="189"/>
    </location>
</feature>
<evidence type="ECO:0000256" key="1">
    <source>
        <dbReference type="ARBA" id="ARBA00008335"/>
    </source>
</evidence>
<feature type="transmembrane region" description="Helical" evidence="2">
    <location>
        <begin position="209"/>
        <end position="228"/>
    </location>
</feature>
<dbReference type="SUPFAM" id="SSF103473">
    <property type="entry name" value="MFS general substrate transporter"/>
    <property type="match status" value="1"/>
</dbReference>
<evidence type="ECO:0000256" key="2">
    <source>
        <dbReference type="SAM" id="Phobius"/>
    </source>
</evidence>
<feature type="transmembrane region" description="Helical" evidence="2">
    <location>
        <begin position="265"/>
        <end position="281"/>
    </location>
</feature>
<dbReference type="Pfam" id="PF13347">
    <property type="entry name" value="MFS_2"/>
    <property type="match status" value="1"/>
</dbReference>
<keyword evidence="2" id="KW-0472">Membrane</keyword>
<dbReference type="CDD" id="cd17491">
    <property type="entry name" value="MFS_MFSD12"/>
    <property type="match status" value="1"/>
</dbReference>
<dbReference type="PANTHER" id="PTHR11328:SF28">
    <property type="entry name" value="MAJOR FACILITATOR SUPERFAMILY DOMAIN-CONTAINING PROTEIN 12"/>
    <property type="match status" value="1"/>
</dbReference>
<dbReference type="PANTHER" id="PTHR11328">
    <property type="entry name" value="MAJOR FACILITATOR SUPERFAMILY DOMAIN-CONTAINING PROTEIN"/>
    <property type="match status" value="1"/>
</dbReference>
<keyword evidence="2" id="KW-0812">Transmembrane</keyword>
<reference evidence="4 5" key="1">
    <citation type="submission" date="2025-05" db="UniProtKB">
        <authorList>
            <consortium name="RefSeq"/>
        </authorList>
    </citation>
    <scope>IDENTIFICATION</scope>
    <source>
        <tissue evidence="4 5">Muscle</tissue>
    </source>
</reference>
<name>A0ABM1BTW9_LIMPO</name>
<keyword evidence="3" id="KW-1185">Reference proteome</keyword>
<sequence>MDDSNSITETPPHRLPLCTRLAYSVGHVLNDLCASMWFSYLLVYLHYVLQFNNNIAGILLLIGQVADGLATPFVGLESDKIDNFWLCRYGRRKTWHLLGTVCVLVSFPFLFSKCFGCSDAHEGAQLVYYAAFIIIFQFGWASVQISHLSLITDLTPVSSERVELNSLRYAFTVASNISVYVITWVILGVGSTDKDHHLTPSDAPLFRNITLTVLGVGFLFSVAFHLFVKETNPQSRRQTEGDEVDFDLDHLRHLTWKEWFREPQFYQIGLLYMGTRLYVNLSQVYTPLYLQDSLKLETQSIAIIPLVIYVSGFVSSFFMTFINRKLGNKITYVFGVSSAIGASVWLYLGCNDTYRYREIYAVAVLIGLGGSTMLITSLSLVSDLIGQNTSSGAFVFGAMSFLDKLSNGLAVIIIQDVHPCVWCCEGCQWYYQYVMVFACGGSAVFTLVMLATLSRSSIGVKQRRGIARSNRADKEIGCKNAEEYISRNGAKGPPCMRNQDDSDTEPLIGSQTLINCNNVEEYITRNGASGSSCMTDCNIDDNNVEPLTRRRVSIN</sequence>
<feature type="transmembrane region" description="Helical" evidence="2">
    <location>
        <begin position="393"/>
        <end position="414"/>
    </location>
</feature>
<proteinExistence type="inferred from homology"/>
<feature type="transmembrane region" description="Helical" evidence="2">
    <location>
        <begin position="330"/>
        <end position="348"/>
    </location>
</feature>
<evidence type="ECO:0000313" key="5">
    <source>
        <dbReference type="RefSeq" id="XP_022256738.1"/>
    </source>
</evidence>
<accession>A0ABM1BTW9</accession>
<evidence type="ECO:0000313" key="3">
    <source>
        <dbReference type="Proteomes" id="UP000694941"/>
    </source>
</evidence>
<evidence type="ECO:0000313" key="6">
    <source>
        <dbReference type="RefSeq" id="XP_022256739.1"/>
    </source>
</evidence>
<feature type="transmembrane region" description="Helical" evidence="2">
    <location>
        <begin position="301"/>
        <end position="323"/>
    </location>
</feature>
<dbReference type="RefSeq" id="XP_022256738.1">
    <property type="nucleotide sequence ID" value="XM_022401030.1"/>
</dbReference>
<dbReference type="InterPro" id="IPR036259">
    <property type="entry name" value="MFS_trans_sf"/>
</dbReference>
<feature type="transmembrane region" description="Helical" evidence="2">
    <location>
        <begin position="360"/>
        <end position="381"/>
    </location>
</feature>
<dbReference type="Gene3D" id="1.20.1250.20">
    <property type="entry name" value="MFS general substrate transporter like domains"/>
    <property type="match status" value="2"/>
</dbReference>
<dbReference type="RefSeq" id="XP_022256739.1">
    <property type="nucleotide sequence ID" value="XM_022401031.1"/>
</dbReference>
<comment type="similarity">
    <text evidence="1">Belongs to the major facilitator superfamily.</text>
</comment>
<dbReference type="RefSeq" id="XP_013788567.1">
    <property type="nucleotide sequence ID" value="XM_013933113.2"/>
</dbReference>
<keyword evidence="2" id="KW-1133">Transmembrane helix</keyword>
<dbReference type="RefSeq" id="XP_022256740.1">
    <property type="nucleotide sequence ID" value="XM_022401032.1"/>
</dbReference>
<dbReference type="InterPro" id="IPR039672">
    <property type="entry name" value="MFS_2"/>
</dbReference>
<dbReference type="GeneID" id="106472461"/>
<feature type="transmembrane region" description="Helical" evidence="2">
    <location>
        <begin position="126"/>
        <end position="148"/>
    </location>
</feature>
<protein>
    <submittedName>
        <fullName evidence="4 5">Major facilitator superfamily domain-containing protein 12-like</fullName>
    </submittedName>
</protein>
<dbReference type="Proteomes" id="UP000694941">
    <property type="component" value="Unplaced"/>
</dbReference>
<evidence type="ECO:0000313" key="7">
    <source>
        <dbReference type="RefSeq" id="XP_022256740.1"/>
    </source>
</evidence>
<feature type="transmembrane region" description="Helical" evidence="2">
    <location>
        <begin position="21"/>
        <end position="43"/>
    </location>
</feature>
<organism evidence="3 4">
    <name type="scientific">Limulus polyphemus</name>
    <name type="common">Atlantic horseshoe crab</name>
    <dbReference type="NCBI Taxonomy" id="6850"/>
    <lineage>
        <taxon>Eukaryota</taxon>
        <taxon>Metazoa</taxon>
        <taxon>Ecdysozoa</taxon>
        <taxon>Arthropoda</taxon>
        <taxon>Chelicerata</taxon>
        <taxon>Merostomata</taxon>
        <taxon>Xiphosura</taxon>
        <taxon>Limulidae</taxon>
        <taxon>Limulus</taxon>
    </lineage>
</organism>